<evidence type="ECO:0000313" key="3">
    <source>
        <dbReference type="RefSeq" id="XP_011313474.1"/>
    </source>
</evidence>
<feature type="compositionally biased region" description="Basic and acidic residues" evidence="1">
    <location>
        <begin position="114"/>
        <end position="136"/>
    </location>
</feature>
<evidence type="ECO:0000256" key="1">
    <source>
        <dbReference type="SAM" id="MobiDB-lite"/>
    </source>
</evidence>
<protein>
    <submittedName>
        <fullName evidence="3">Uncharacterized protein</fullName>
    </submittedName>
</protein>
<keyword evidence="2" id="KW-1185">Reference proteome</keyword>
<feature type="compositionally biased region" description="Basic and acidic residues" evidence="1">
    <location>
        <begin position="82"/>
        <end position="100"/>
    </location>
</feature>
<accession>A0A9R1TME3</accession>
<reference evidence="3" key="1">
    <citation type="submission" date="2025-08" db="UniProtKB">
        <authorList>
            <consortium name="RefSeq"/>
        </authorList>
    </citation>
    <scope>IDENTIFICATION</scope>
    <source>
        <strain evidence="3">USDA-PBARC FA_bdor</strain>
        <tissue evidence="3">Whole organism</tissue>
    </source>
</reference>
<dbReference type="Proteomes" id="UP000694866">
    <property type="component" value="Unplaced"/>
</dbReference>
<feature type="compositionally biased region" description="Basic and acidic residues" evidence="1">
    <location>
        <begin position="176"/>
        <end position="193"/>
    </location>
</feature>
<gene>
    <name evidence="3" type="primary">LOC105272938</name>
</gene>
<dbReference type="AlphaFoldDB" id="A0A9R1TME3"/>
<name>A0A9R1TME3_9HYME</name>
<organism evidence="2 3">
    <name type="scientific">Fopius arisanus</name>
    <dbReference type="NCBI Taxonomy" id="64838"/>
    <lineage>
        <taxon>Eukaryota</taxon>
        <taxon>Metazoa</taxon>
        <taxon>Ecdysozoa</taxon>
        <taxon>Arthropoda</taxon>
        <taxon>Hexapoda</taxon>
        <taxon>Insecta</taxon>
        <taxon>Pterygota</taxon>
        <taxon>Neoptera</taxon>
        <taxon>Endopterygota</taxon>
        <taxon>Hymenoptera</taxon>
        <taxon>Apocrita</taxon>
        <taxon>Ichneumonoidea</taxon>
        <taxon>Braconidae</taxon>
        <taxon>Opiinae</taxon>
        <taxon>Fopius</taxon>
    </lineage>
</organism>
<proteinExistence type="predicted"/>
<dbReference type="RefSeq" id="XP_011313474.1">
    <property type="nucleotide sequence ID" value="XM_011315172.1"/>
</dbReference>
<evidence type="ECO:0000313" key="2">
    <source>
        <dbReference type="Proteomes" id="UP000694866"/>
    </source>
</evidence>
<dbReference type="KEGG" id="fas:105272938"/>
<dbReference type="GeneID" id="105272938"/>
<feature type="region of interest" description="Disordered" evidence="1">
    <location>
        <begin position="44"/>
        <end position="193"/>
    </location>
</feature>
<sequence>MAWLRDTITRTSRQVKWRSLLHEYKFTVVHRQLTREHYADAFYENPVKQSDPENEFSSSESDSEPESFNVLPITKSPTKPILKPESELPRKVNPRLRDVNLDESTMASRIRLRRGSEGSGKERINYREARTYRPRLDSAPTGTTTENPAKPSSVEAEPGKKKRGRPPSKLATTKPEITDEKPTDQTPKEKETEVDAIIDIIEADDPQNDPLLLLWTPTLLMHASSQRIKMSKLNILLHAKV</sequence>